<evidence type="ECO:0000313" key="1">
    <source>
        <dbReference type="EMBL" id="VBB07804.1"/>
    </source>
</evidence>
<dbReference type="Proteomes" id="UP000277811">
    <property type="component" value="Unassembled WGS sequence"/>
</dbReference>
<dbReference type="AlphaFoldDB" id="A0A498R8G9"/>
<sequence>MGNDKPELRLEVCNVYDIAYDKCLTANIIDDLTAE</sequence>
<organism evidence="1 2">
    <name type="scientific">Lucifera butyrica</name>
    <dbReference type="NCBI Taxonomy" id="1351585"/>
    <lineage>
        <taxon>Bacteria</taxon>
        <taxon>Bacillati</taxon>
        <taxon>Bacillota</taxon>
        <taxon>Negativicutes</taxon>
        <taxon>Veillonellales</taxon>
        <taxon>Veillonellaceae</taxon>
        <taxon>Lucifera</taxon>
    </lineage>
</organism>
<accession>A0A498R8G9</accession>
<evidence type="ECO:0000313" key="2">
    <source>
        <dbReference type="Proteomes" id="UP000277811"/>
    </source>
</evidence>
<keyword evidence="2" id="KW-1185">Reference proteome</keyword>
<gene>
    <name evidence="1" type="ORF">LUCI_3069</name>
</gene>
<proteinExistence type="predicted"/>
<dbReference type="EMBL" id="UPPP01000081">
    <property type="protein sequence ID" value="VBB07804.1"/>
    <property type="molecule type" value="Genomic_DNA"/>
</dbReference>
<protein>
    <submittedName>
        <fullName evidence="1">Uncharacterized protein</fullName>
    </submittedName>
</protein>
<name>A0A498R8G9_9FIRM</name>
<reference evidence="1 2" key="1">
    <citation type="submission" date="2018-06" db="EMBL/GenBank/DDBJ databases">
        <authorList>
            <person name="Strepis N."/>
        </authorList>
    </citation>
    <scope>NUCLEOTIDE SEQUENCE [LARGE SCALE GENOMIC DNA]</scope>
    <source>
        <strain evidence="1">LUCI</strain>
    </source>
</reference>